<dbReference type="Gene3D" id="3.40.50.10090">
    <property type="match status" value="2"/>
</dbReference>
<protein>
    <submittedName>
        <fullName evidence="2">Uroporphyrinogen III synthase</fullName>
    </submittedName>
</protein>
<proteinExistence type="predicted"/>
<dbReference type="SUPFAM" id="SSF69618">
    <property type="entry name" value="HemD-like"/>
    <property type="match status" value="1"/>
</dbReference>
<dbReference type="EMBL" id="NKUB01000008">
    <property type="protein sequence ID" value="PYD69704.1"/>
    <property type="molecule type" value="Genomic_DNA"/>
</dbReference>
<gene>
    <name evidence="2" type="ORF">CFR76_07940</name>
</gene>
<dbReference type="InterPro" id="IPR036108">
    <property type="entry name" value="4pyrrol_syn_uPrphyn_synt_sf"/>
</dbReference>
<organism evidence="2 3">
    <name type="scientific">Komagataeibacter swingsii</name>
    <dbReference type="NCBI Taxonomy" id="215220"/>
    <lineage>
        <taxon>Bacteria</taxon>
        <taxon>Pseudomonadati</taxon>
        <taxon>Pseudomonadota</taxon>
        <taxon>Alphaproteobacteria</taxon>
        <taxon>Acetobacterales</taxon>
        <taxon>Acetobacteraceae</taxon>
        <taxon>Komagataeibacter</taxon>
    </lineage>
</organism>
<dbReference type="GO" id="GO:0004852">
    <property type="term" value="F:uroporphyrinogen-III synthase activity"/>
    <property type="evidence" value="ECO:0007669"/>
    <property type="project" value="InterPro"/>
</dbReference>
<reference evidence="2 3" key="1">
    <citation type="submission" date="2017-07" db="EMBL/GenBank/DDBJ databases">
        <title>A draft genome sequence of Komagataeibacter swingsii LMG 22125.</title>
        <authorList>
            <person name="Skraban J."/>
            <person name="Cleenwerck I."/>
            <person name="Vandamme P."/>
            <person name="Trcek J."/>
        </authorList>
    </citation>
    <scope>NUCLEOTIDE SEQUENCE [LARGE SCALE GENOMIC DNA]</scope>
    <source>
        <strain evidence="2 3">LMG 22125</strain>
    </source>
</reference>
<dbReference type="InterPro" id="IPR003754">
    <property type="entry name" value="4pyrrol_synth_uPrphyn_synth"/>
</dbReference>
<dbReference type="Proteomes" id="UP000247371">
    <property type="component" value="Unassembled WGS sequence"/>
</dbReference>
<comment type="caution">
    <text evidence="2">The sequence shown here is derived from an EMBL/GenBank/DDBJ whole genome shotgun (WGS) entry which is preliminary data.</text>
</comment>
<evidence type="ECO:0000313" key="3">
    <source>
        <dbReference type="Proteomes" id="UP000247371"/>
    </source>
</evidence>
<dbReference type="GO" id="GO:0033014">
    <property type="term" value="P:tetrapyrrole biosynthetic process"/>
    <property type="evidence" value="ECO:0007669"/>
    <property type="project" value="InterPro"/>
</dbReference>
<name>A0A2V4RL36_9PROT</name>
<dbReference type="CDD" id="cd06578">
    <property type="entry name" value="HemD"/>
    <property type="match status" value="1"/>
</dbReference>
<dbReference type="AlphaFoldDB" id="A0A2V4RL36"/>
<accession>A0A2V4RL36</accession>
<feature type="domain" description="Tetrapyrrole biosynthesis uroporphyrinogen III synthase" evidence="1">
    <location>
        <begin position="52"/>
        <end position="261"/>
    </location>
</feature>
<evidence type="ECO:0000259" key="1">
    <source>
        <dbReference type="Pfam" id="PF02602"/>
    </source>
</evidence>
<dbReference type="Pfam" id="PF02602">
    <property type="entry name" value="HEM4"/>
    <property type="match status" value="1"/>
</dbReference>
<evidence type="ECO:0000313" key="2">
    <source>
        <dbReference type="EMBL" id="PYD69704.1"/>
    </source>
</evidence>
<keyword evidence="3" id="KW-1185">Reference proteome</keyword>
<sequence length="269" mass="27628">MRRVWAVTLAAACVPTVPLIFLLNRSNDSILPAPRAGVIVTRPPPGLAPTMAAVAARGLRPIAAPMLLVSQRGLSLGAFRPDAIVLTSGQAVGSLADPQLHDIPCYVVGAATARRARAAGFARVTAASGTADDLTVLLHSALPPASRLLLAVGQGYGREMAAALRGQGYRVLRRCVYAVRPATDLPSDAVAALRAGQVGAVVFYSTRTAEAFIAALTPALAPLLAGVAAIAMSDGVAAVLGAGARWRVIRVAARPDQDAMLDCLPHDVA</sequence>